<sequence length="451" mass="51061">MNSDLNKPLKAPAMVRMSIRRQLSRSLIVALCLTMGALLMVVNWGIGQISHEYILSRLKHDAESIIAALQLQPDNQTWEVGPRGTSTVYQRALSGHYYMITGPDIEIRSRSLWDYPAQFATLAKGEENSFEMPGADGQHWLVWQLGFNKNDTPFTLTIIEDSSPLDALKWRYSFWALLVLAGGAISLFFMQQWILTRNFRYLDSVREKIQSFRYAEDKPDLSSVPQELAPLADDIDQLLQQLKQRVSRTRNSLGNLAHEIKRPLQRLQQLQDESVTEFGADIKALLDDIQWLIQRELKRARIVGVSSPGRQTNLAVDLPPLINILSKLYPAIRIETDLSAAGTLPQDRDDMLELIGNLLDNACKYGLSEVYLTVQVTEDLAVIRVLDDGKGLPQESIEHLLQRGQRLDERQEGAGLGLSICNDIIESYQGRLTLENREPHGIRVTIELPLR</sequence>
<dbReference type="EMBL" id="FOGB01000001">
    <property type="protein sequence ID" value="SEQ02298.1"/>
    <property type="molecule type" value="Genomic_DNA"/>
</dbReference>
<evidence type="ECO:0000256" key="4">
    <source>
        <dbReference type="ARBA" id="ARBA00022553"/>
    </source>
</evidence>
<keyword evidence="8 11" id="KW-1133">Transmembrane helix</keyword>
<dbReference type="InterPro" id="IPR050428">
    <property type="entry name" value="TCS_sensor_his_kinase"/>
</dbReference>
<gene>
    <name evidence="13" type="ORF">SAMN03080615_00056</name>
</gene>
<dbReference type="GO" id="GO:0004673">
    <property type="term" value="F:protein histidine kinase activity"/>
    <property type="evidence" value="ECO:0007669"/>
    <property type="project" value="UniProtKB-EC"/>
</dbReference>
<dbReference type="InterPro" id="IPR004358">
    <property type="entry name" value="Sig_transdc_His_kin-like_C"/>
</dbReference>
<evidence type="ECO:0000256" key="3">
    <source>
        <dbReference type="ARBA" id="ARBA00012438"/>
    </source>
</evidence>
<dbReference type="PRINTS" id="PR00344">
    <property type="entry name" value="BCTRLSENSOR"/>
</dbReference>
<dbReference type="GO" id="GO:0000160">
    <property type="term" value="P:phosphorelay signal transduction system"/>
    <property type="evidence" value="ECO:0007669"/>
    <property type="project" value="TreeGrafter"/>
</dbReference>
<dbReference type="PANTHER" id="PTHR45436:SF5">
    <property type="entry name" value="SENSOR HISTIDINE KINASE TRCS"/>
    <property type="match status" value="1"/>
</dbReference>
<dbReference type="RefSeq" id="WP_091352390.1">
    <property type="nucleotide sequence ID" value="NZ_AP025284.1"/>
</dbReference>
<feature type="coiled-coil region" evidence="10">
    <location>
        <begin position="232"/>
        <end position="259"/>
    </location>
</feature>
<evidence type="ECO:0000256" key="1">
    <source>
        <dbReference type="ARBA" id="ARBA00000085"/>
    </source>
</evidence>
<keyword evidence="6 11" id="KW-0812">Transmembrane</keyword>
<keyword evidence="7 13" id="KW-0418">Kinase</keyword>
<evidence type="ECO:0000313" key="13">
    <source>
        <dbReference type="EMBL" id="SEQ02298.1"/>
    </source>
</evidence>
<evidence type="ECO:0000256" key="6">
    <source>
        <dbReference type="ARBA" id="ARBA00022692"/>
    </source>
</evidence>
<evidence type="ECO:0000256" key="10">
    <source>
        <dbReference type="SAM" id="Coils"/>
    </source>
</evidence>
<dbReference type="Gene3D" id="3.30.565.10">
    <property type="entry name" value="Histidine kinase-like ATPase, C-terminal domain"/>
    <property type="match status" value="1"/>
</dbReference>
<evidence type="ECO:0000256" key="8">
    <source>
        <dbReference type="ARBA" id="ARBA00022989"/>
    </source>
</evidence>
<dbReference type="InterPro" id="IPR003594">
    <property type="entry name" value="HATPase_dom"/>
</dbReference>
<evidence type="ECO:0000256" key="7">
    <source>
        <dbReference type="ARBA" id="ARBA00022777"/>
    </source>
</evidence>
<feature type="domain" description="Histidine kinase" evidence="12">
    <location>
        <begin position="255"/>
        <end position="451"/>
    </location>
</feature>
<dbReference type="Proteomes" id="UP000198749">
    <property type="component" value="Unassembled WGS sequence"/>
</dbReference>
<dbReference type="EC" id="2.7.13.3" evidence="3"/>
<feature type="transmembrane region" description="Helical" evidence="11">
    <location>
        <begin position="172"/>
        <end position="190"/>
    </location>
</feature>
<dbReference type="SMART" id="SM00387">
    <property type="entry name" value="HATPase_c"/>
    <property type="match status" value="1"/>
</dbReference>
<dbReference type="OrthoDB" id="9809567at2"/>
<dbReference type="Gene3D" id="1.10.287.130">
    <property type="match status" value="1"/>
</dbReference>
<keyword evidence="10" id="KW-0175">Coiled coil</keyword>
<evidence type="ECO:0000313" key="14">
    <source>
        <dbReference type="Proteomes" id="UP000198749"/>
    </source>
</evidence>
<evidence type="ECO:0000256" key="5">
    <source>
        <dbReference type="ARBA" id="ARBA00022679"/>
    </source>
</evidence>
<dbReference type="Pfam" id="PF02518">
    <property type="entry name" value="HATPase_c"/>
    <property type="match status" value="1"/>
</dbReference>
<dbReference type="STRING" id="355243.SAMN03080615_00056"/>
<feature type="transmembrane region" description="Helical" evidence="11">
    <location>
        <begin position="26"/>
        <end position="46"/>
    </location>
</feature>
<comment type="subcellular location">
    <subcellularLocation>
        <location evidence="2">Membrane</location>
    </subcellularLocation>
</comment>
<evidence type="ECO:0000259" key="12">
    <source>
        <dbReference type="PROSITE" id="PS50109"/>
    </source>
</evidence>
<organism evidence="13 14">
    <name type="scientific">Amphritea atlantica</name>
    <dbReference type="NCBI Taxonomy" id="355243"/>
    <lineage>
        <taxon>Bacteria</taxon>
        <taxon>Pseudomonadati</taxon>
        <taxon>Pseudomonadota</taxon>
        <taxon>Gammaproteobacteria</taxon>
        <taxon>Oceanospirillales</taxon>
        <taxon>Oceanospirillaceae</taxon>
        <taxon>Amphritea</taxon>
    </lineage>
</organism>
<dbReference type="PROSITE" id="PS50109">
    <property type="entry name" value="HIS_KIN"/>
    <property type="match status" value="1"/>
</dbReference>
<evidence type="ECO:0000256" key="11">
    <source>
        <dbReference type="SAM" id="Phobius"/>
    </source>
</evidence>
<name>A0A1H9CNV3_9GAMM</name>
<dbReference type="GO" id="GO:0005886">
    <property type="term" value="C:plasma membrane"/>
    <property type="evidence" value="ECO:0007669"/>
    <property type="project" value="TreeGrafter"/>
</dbReference>
<evidence type="ECO:0000256" key="9">
    <source>
        <dbReference type="ARBA" id="ARBA00023136"/>
    </source>
</evidence>
<protein>
    <recommendedName>
        <fullName evidence="3">histidine kinase</fullName>
        <ecNumber evidence="3">2.7.13.3</ecNumber>
    </recommendedName>
</protein>
<dbReference type="SUPFAM" id="SSF55874">
    <property type="entry name" value="ATPase domain of HSP90 chaperone/DNA topoisomerase II/histidine kinase"/>
    <property type="match status" value="1"/>
</dbReference>
<comment type="catalytic activity">
    <reaction evidence="1">
        <text>ATP + protein L-histidine = ADP + protein N-phospho-L-histidine.</text>
        <dbReference type="EC" id="2.7.13.3"/>
    </reaction>
</comment>
<dbReference type="InterPro" id="IPR036890">
    <property type="entry name" value="HATPase_C_sf"/>
</dbReference>
<proteinExistence type="predicted"/>
<accession>A0A1H9CNV3</accession>
<dbReference type="PANTHER" id="PTHR45436">
    <property type="entry name" value="SENSOR HISTIDINE KINASE YKOH"/>
    <property type="match status" value="1"/>
</dbReference>
<dbReference type="InterPro" id="IPR005467">
    <property type="entry name" value="His_kinase_dom"/>
</dbReference>
<keyword evidence="14" id="KW-1185">Reference proteome</keyword>
<dbReference type="AlphaFoldDB" id="A0A1H9CNV3"/>
<keyword evidence="5" id="KW-0808">Transferase</keyword>
<keyword evidence="4" id="KW-0597">Phosphoprotein</keyword>
<evidence type="ECO:0000256" key="2">
    <source>
        <dbReference type="ARBA" id="ARBA00004370"/>
    </source>
</evidence>
<keyword evidence="9 11" id="KW-0472">Membrane</keyword>
<reference evidence="14" key="1">
    <citation type="submission" date="2016-10" db="EMBL/GenBank/DDBJ databases">
        <authorList>
            <person name="Varghese N."/>
            <person name="Submissions S."/>
        </authorList>
    </citation>
    <scope>NUCLEOTIDE SEQUENCE [LARGE SCALE GENOMIC DNA]</scope>
    <source>
        <strain evidence="14">DSM 18887</strain>
    </source>
</reference>